<proteinExistence type="predicted"/>
<reference evidence="2 3" key="2">
    <citation type="journal article" date="2017" name="Sci. Rep.">
        <title>Ant-infecting Ophiocordyceps genomes reveal a high diversity of potential behavioral manipulation genes and a possible major role for enterotoxins.</title>
        <authorList>
            <person name="de Bekker C."/>
            <person name="Ohm R.A."/>
            <person name="Evans H.C."/>
            <person name="Brachmann A."/>
            <person name="Hughes D.P."/>
        </authorList>
    </citation>
    <scope>NUCLEOTIDE SEQUENCE [LARGE SCALE GENOMIC DNA]</scope>
    <source>
        <strain evidence="2 3">SC16a</strain>
    </source>
</reference>
<feature type="region of interest" description="Disordered" evidence="1">
    <location>
        <begin position="44"/>
        <end position="80"/>
    </location>
</feature>
<evidence type="ECO:0000313" key="3">
    <source>
        <dbReference type="Proteomes" id="UP000037136"/>
    </source>
</evidence>
<keyword evidence="3" id="KW-1185">Reference proteome</keyword>
<evidence type="ECO:0000256" key="1">
    <source>
        <dbReference type="SAM" id="MobiDB-lite"/>
    </source>
</evidence>
<sequence length="80" mass="8812">MHEAGFLYCPVDPFVAGSELQVFVYCSLFLSLCLSLSPPSLPLTLSPPLNTHNSPLRAGKHRGGETRTRSVSRRRTDGRL</sequence>
<accession>A0A2A9PCT1</accession>
<comment type="caution">
    <text evidence="2">The sequence shown here is derived from an EMBL/GenBank/DDBJ whole genome shotgun (WGS) entry which is preliminary data.</text>
</comment>
<protein>
    <submittedName>
        <fullName evidence="2">Uncharacterized protein</fullName>
    </submittedName>
</protein>
<organism evidence="2 3">
    <name type="scientific">Ophiocordyceps unilateralis</name>
    <name type="common">Zombie-ant fungus</name>
    <name type="synonym">Torrubia unilateralis</name>
    <dbReference type="NCBI Taxonomy" id="268505"/>
    <lineage>
        <taxon>Eukaryota</taxon>
        <taxon>Fungi</taxon>
        <taxon>Dikarya</taxon>
        <taxon>Ascomycota</taxon>
        <taxon>Pezizomycotina</taxon>
        <taxon>Sordariomycetes</taxon>
        <taxon>Hypocreomycetidae</taxon>
        <taxon>Hypocreales</taxon>
        <taxon>Ophiocordycipitaceae</taxon>
        <taxon>Ophiocordyceps</taxon>
    </lineage>
</organism>
<dbReference type="AlphaFoldDB" id="A0A2A9PCT1"/>
<name>A0A2A9PCT1_OPHUN</name>
<reference evidence="2 3" key="1">
    <citation type="journal article" date="2015" name="BMC Genomics">
        <title>Gene expression during zombie ant biting behavior reflects the complexity underlying fungal parasitic behavioral manipulation.</title>
        <authorList>
            <person name="de Bekker C."/>
            <person name="Ohm R.A."/>
            <person name="Loreto R.G."/>
            <person name="Sebastian A."/>
            <person name="Albert I."/>
            <person name="Merrow M."/>
            <person name="Brachmann A."/>
            <person name="Hughes D.P."/>
        </authorList>
    </citation>
    <scope>NUCLEOTIDE SEQUENCE [LARGE SCALE GENOMIC DNA]</scope>
    <source>
        <strain evidence="2 3">SC16a</strain>
    </source>
</reference>
<gene>
    <name evidence="2" type="ORF">XA68_13353</name>
</gene>
<feature type="compositionally biased region" description="Basic and acidic residues" evidence="1">
    <location>
        <begin position="62"/>
        <end position="80"/>
    </location>
</feature>
<dbReference type="EMBL" id="LAZP02000268">
    <property type="protein sequence ID" value="PFH58680.1"/>
    <property type="molecule type" value="Genomic_DNA"/>
</dbReference>
<dbReference type="Proteomes" id="UP000037136">
    <property type="component" value="Unassembled WGS sequence"/>
</dbReference>
<evidence type="ECO:0000313" key="2">
    <source>
        <dbReference type="EMBL" id="PFH58680.1"/>
    </source>
</evidence>